<evidence type="ECO:0000313" key="3">
    <source>
        <dbReference type="EMBL" id="MDT0331478.1"/>
    </source>
</evidence>
<dbReference type="SUPFAM" id="SSF55874">
    <property type="entry name" value="ATPase domain of HSP90 chaperone/DNA topoisomerase II/histidine kinase"/>
    <property type="match status" value="1"/>
</dbReference>
<dbReference type="InterPro" id="IPR036890">
    <property type="entry name" value="HATPase_C_sf"/>
</dbReference>
<dbReference type="GO" id="GO:0004673">
    <property type="term" value="F:protein histidine kinase activity"/>
    <property type="evidence" value="ECO:0007669"/>
    <property type="project" value="UniProtKB-EC"/>
</dbReference>
<organism evidence="3 4">
    <name type="scientific">Nocardiopsis lambiniae</name>
    <dbReference type="NCBI Taxonomy" id="3075539"/>
    <lineage>
        <taxon>Bacteria</taxon>
        <taxon>Bacillati</taxon>
        <taxon>Actinomycetota</taxon>
        <taxon>Actinomycetes</taxon>
        <taxon>Streptosporangiales</taxon>
        <taxon>Nocardiopsidaceae</taxon>
        <taxon>Nocardiopsis</taxon>
    </lineage>
</organism>
<dbReference type="PANTHER" id="PTHR35526:SF3">
    <property type="entry name" value="ANTI-SIGMA-F FACTOR RSBW"/>
    <property type="match status" value="1"/>
</dbReference>
<dbReference type="PANTHER" id="PTHR35526">
    <property type="entry name" value="ANTI-SIGMA-F FACTOR RSBW-RELATED"/>
    <property type="match status" value="1"/>
</dbReference>
<sequence length="160" mass="16994">MPPPRRLRLDDPNASGLLCGHHPSHLSPARRWATQALRSTPCASRPLVAALAELHANALAHTASGLPGGRVRIEIERCPALFLLKVTDDGPRPGTQAPALPEVIHHPETATGGGFAAEGGYGLALVESMALYWDFVGDPGEALTVRAAFARSGHIRDHNR</sequence>
<name>A0ABU2MFK1_9ACTN</name>
<proteinExistence type="predicted"/>
<reference evidence="4" key="1">
    <citation type="submission" date="2023-07" db="EMBL/GenBank/DDBJ databases">
        <title>30 novel species of actinomycetes from the DSMZ collection.</title>
        <authorList>
            <person name="Nouioui I."/>
        </authorList>
    </citation>
    <scope>NUCLEOTIDE SEQUENCE [LARGE SCALE GENOMIC DNA]</scope>
    <source>
        <strain evidence="4">DSM 44743</strain>
    </source>
</reference>
<evidence type="ECO:0000313" key="4">
    <source>
        <dbReference type="Proteomes" id="UP001183390"/>
    </source>
</evidence>
<gene>
    <name evidence="3" type="ORF">RM479_23960</name>
</gene>
<protein>
    <submittedName>
        <fullName evidence="3">ATP-binding protein</fullName>
        <ecNumber evidence="3">2.7.13.3</ecNumber>
    </submittedName>
</protein>
<dbReference type="EMBL" id="JAVREP010000023">
    <property type="protein sequence ID" value="MDT0331478.1"/>
    <property type="molecule type" value="Genomic_DNA"/>
</dbReference>
<dbReference type="Gene3D" id="3.30.565.10">
    <property type="entry name" value="Histidine kinase-like ATPase, C-terminal domain"/>
    <property type="match status" value="1"/>
</dbReference>
<keyword evidence="4" id="KW-1185">Reference proteome</keyword>
<dbReference type="InterPro" id="IPR050267">
    <property type="entry name" value="Anti-sigma-factor_SerPK"/>
</dbReference>
<dbReference type="CDD" id="cd16936">
    <property type="entry name" value="HATPase_RsbW-like"/>
    <property type="match status" value="1"/>
</dbReference>
<dbReference type="RefSeq" id="WP_311513969.1">
    <property type="nucleotide sequence ID" value="NZ_JAVREP010000023.1"/>
</dbReference>
<feature type="domain" description="Histidine kinase/HSP90-like ATPase" evidence="2">
    <location>
        <begin position="23"/>
        <end position="130"/>
    </location>
</feature>
<dbReference type="GO" id="GO:0005524">
    <property type="term" value="F:ATP binding"/>
    <property type="evidence" value="ECO:0007669"/>
    <property type="project" value="UniProtKB-KW"/>
</dbReference>
<accession>A0ABU2MFK1</accession>
<keyword evidence="1" id="KW-0418">Kinase</keyword>
<dbReference type="InterPro" id="IPR003594">
    <property type="entry name" value="HATPase_dom"/>
</dbReference>
<keyword evidence="3" id="KW-0808">Transferase</keyword>
<evidence type="ECO:0000256" key="1">
    <source>
        <dbReference type="ARBA" id="ARBA00022527"/>
    </source>
</evidence>
<dbReference type="EC" id="2.7.13.3" evidence="3"/>
<evidence type="ECO:0000259" key="2">
    <source>
        <dbReference type="Pfam" id="PF13581"/>
    </source>
</evidence>
<comment type="caution">
    <text evidence="3">The sequence shown here is derived from an EMBL/GenBank/DDBJ whole genome shotgun (WGS) entry which is preliminary data.</text>
</comment>
<dbReference type="Pfam" id="PF13581">
    <property type="entry name" value="HATPase_c_2"/>
    <property type="match status" value="1"/>
</dbReference>
<keyword evidence="3" id="KW-0067">ATP-binding</keyword>
<keyword evidence="3" id="KW-0547">Nucleotide-binding</keyword>
<dbReference type="Proteomes" id="UP001183390">
    <property type="component" value="Unassembled WGS sequence"/>
</dbReference>
<keyword evidence="1" id="KW-0723">Serine/threonine-protein kinase</keyword>